<evidence type="ECO:0000256" key="2">
    <source>
        <dbReference type="ARBA" id="ARBA00022777"/>
    </source>
</evidence>
<dbReference type="PANTHER" id="PTHR45569">
    <property type="entry name" value="SENSOR PROTEIN KDPD"/>
    <property type="match status" value="1"/>
</dbReference>
<proteinExistence type="predicted"/>
<keyword evidence="6" id="KW-1185">Reference proteome</keyword>
<feature type="domain" description="Signal transduction histidine kinase osmosensitive K+ channel sensor N-terminal" evidence="4">
    <location>
        <begin position="21"/>
        <end position="226"/>
    </location>
</feature>
<keyword evidence="1" id="KW-0808">Transferase</keyword>
<dbReference type="InterPro" id="IPR014729">
    <property type="entry name" value="Rossmann-like_a/b/a_fold"/>
</dbReference>
<evidence type="ECO:0000313" key="6">
    <source>
        <dbReference type="Proteomes" id="UP001596113"/>
    </source>
</evidence>
<dbReference type="InterPro" id="IPR052023">
    <property type="entry name" value="Histidine_kinase_KdpD"/>
</dbReference>
<dbReference type="Gene3D" id="3.40.50.620">
    <property type="entry name" value="HUPs"/>
    <property type="match status" value="2"/>
</dbReference>
<dbReference type="InterPro" id="IPR027417">
    <property type="entry name" value="P-loop_NTPase"/>
</dbReference>
<comment type="caution">
    <text evidence="5">The sequence shown here is derived from an EMBL/GenBank/DDBJ whole genome shotgun (WGS) entry which is preliminary data.</text>
</comment>
<dbReference type="EMBL" id="JBHSMI010000028">
    <property type="protein sequence ID" value="MFC5404461.1"/>
    <property type="molecule type" value="Genomic_DNA"/>
</dbReference>
<dbReference type="RefSeq" id="WP_378134784.1">
    <property type="nucleotide sequence ID" value="NZ_JBHSMI010000028.1"/>
</dbReference>
<evidence type="ECO:0000259" key="4">
    <source>
        <dbReference type="Pfam" id="PF02702"/>
    </source>
</evidence>
<dbReference type="SUPFAM" id="SSF52402">
    <property type="entry name" value="Adenine nucleotide alpha hydrolases-like"/>
    <property type="match status" value="2"/>
</dbReference>
<keyword evidence="3" id="KW-0902">Two-component regulatory system</keyword>
<evidence type="ECO:0000256" key="1">
    <source>
        <dbReference type="ARBA" id="ARBA00022679"/>
    </source>
</evidence>
<dbReference type="InterPro" id="IPR003852">
    <property type="entry name" value="Sig_transdc_His_kinase_KdpD_N"/>
</dbReference>
<sequence>MDGFRRKTPEELLESIVKIRSGRLKVYIGAIAGSGKTYHMLREGQTLKSQGIDVVVCAVSTKRRPETVEQLEGLERVPSLHWMEGETEKKDLNVEALLERNPEVVLVDGLAHRNRPGAKFATRLEDIQFLLGRGISVIATVNVYELEGMKELAHKLTGIEAEAAIPADTLEQADEVRLIDVSPETILKRLNEGNLRNMSLKDSALLRRGNIGKLRELALRLMAEDVNESLERHRERQGLVGPSGAAERILVAAQYHWNSSIYIRRGQQIAKRLGGDLRIVAFTKPGLPLPKEKAAFKRAIMKLAEKVGAEFEELPLRSRRRLPSALVRYAVKHNATRIVLGHSKTSFWQDFWRGSVSEGILRKTKNVDVFFMADRADYDGERVLPTKSAPTRLRSEDETYRRLTEEEIERKIERIRRGKFKVYVGAAPGVGKTYMMLREGNDLLRRNIDVVIGLLETHGRAETLAQVGELETIARAKRVYKGVELEEMDVPAIIARNPEVVLIDELAHTNVPGSDTRKRYEDVLAVLEAGISVISTVNVQHLESLNDAVEQITGVRVRETVPDSILKLADEVELIDVAPKALQQRMREGKVYAMDKVAQALGNFFTTGNLIALRELALREIADDVDERLEAWERGGSLRGPWRRRESIFVCVTTSRNADRLIRRGFRIAHRLKAEWHVMFVCRGGMISEEERGRIEAMRDLTERLGGKFEIGQAASRGKVADALLQKAGQLRATQMIVGQSARDFKSALFRVSVVGAIVRHGRRMDVLVVADYDPRIRLDDG</sequence>
<keyword evidence="2 5" id="KW-0418">Kinase</keyword>
<protein>
    <submittedName>
        <fullName evidence="5">Histidine kinase</fullName>
    </submittedName>
</protein>
<name>A0ABW0HW77_9BACL</name>
<dbReference type="SUPFAM" id="SSF52540">
    <property type="entry name" value="P-loop containing nucleoside triphosphate hydrolases"/>
    <property type="match status" value="1"/>
</dbReference>
<organism evidence="5 6">
    <name type="scientific">Cohnella soli</name>
    <dbReference type="NCBI Taxonomy" id="425005"/>
    <lineage>
        <taxon>Bacteria</taxon>
        <taxon>Bacillati</taxon>
        <taxon>Bacillota</taxon>
        <taxon>Bacilli</taxon>
        <taxon>Bacillales</taxon>
        <taxon>Paenibacillaceae</taxon>
        <taxon>Cohnella</taxon>
    </lineage>
</organism>
<evidence type="ECO:0000313" key="5">
    <source>
        <dbReference type="EMBL" id="MFC5404461.1"/>
    </source>
</evidence>
<accession>A0ABW0HW77</accession>
<dbReference type="Proteomes" id="UP001596113">
    <property type="component" value="Unassembled WGS sequence"/>
</dbReference>
<feature type="domain" description="Signal transduction histidine kinase osmosensitive K+ channel sensor N-terminal" evidence="4">
    <location>
        <begin position="416"/>
        <end position="625"/>
    </location>
</feature>
<dbReference type="Gene3D" id="3.40.50.300">
    <property type="entry name" value="P-loop containing nucleotide triphosphate hydrolases"/>
    <property type="match status" value="2"/>
</dbReference>
<gene>
    <name evidence="5" type="ORF">ACFPOF_17140</name>
</gene>
<dbReference type="PANTHER" id="PTHR45569:SF1">
    <property type="entry name" value="SENSOR PROTEIN KDPD"/>
    <property type="match status" value="1"/>
</dbReference>
<reference evidence="6" key="1">
    <citation type="journal article" date="2019" name="Int. J. Syst. Evol. Microbiol.">
        <title>The Global Catalogue of Microorganisms (GCM) 10K type strain sequencing project: providing services to taxonomists for standard genome sequencing and annotation.</title>
        <authorList>
            <consortium name="The Broad Institute Genomics Platform"/>
            <consortium name="The Broad Institute Genome Sequencing Center for Infectious Disease"/>
            <person name="Wu L."/>
            <person name="Ma J."/>
        </authorList>
    </citation>
    <scope>NUCLEOTIDE SEQUENCE [LARGE SCALE GENOMIC DNA]</scope>
    <source>
        <strain evidence="6">CGMCC 1.18575</strain>
    </source>
</reference>
<evidence type="ECO:0000256" key="3">
    <source>
        <dbReference type="ARBA" id="ARBA00023012"/>
    </source>
</evidence>
<dbReference type="GO" id="GO:0016301">
    <property type="term" value="F:kinase activity"/>
    <property type="evidence" value="ECO:0007669"/>
    <property type="project" value="UniProtKB-KW"/>
</dbReference>
<dbReference type="Pfam" id="PF02702">
    <property type="entry name" value="KdpD"/>
    <property type="match status" value="2"/>
</dbReference>